<evidence type="ECO:0000256" key="1">
    <source>
        <dbReference type="SAM" id="SignalP"/>
    </source>
</evidence>
<feature type="chain" id="PRO_5045126468" evidence="1">
    <location>
        <begin position="24"/>
        <end position="230"/>
    </location>
</feature>
<keyword evidence="1" id="KW-0732">Signal</keyword>
<protein>
    <submittedName>
        <fullName evidence="3">PEP-CTERM sorting domain-containing protein</fullName>
    </submittedName>
</protein>
<dbReference type="Proteomes" id="UP000639516">
    <property type="component" value="Unassembled WGS sequence"/>
</dbReference>
<evidence type="ECO:0000313" key="4">
    <source>
        <dbReference type="Proteomes" id="UP000639516"/>
    </source>
</evidence>
<dbReference type="NCBIfam" id="TIGR02595">
    <property type="entry name" value="PEP_CTERM"/>
    <property type="match status" value="1"/>
</dbReference>
<sequence>MRMGAATLLIAFWAAIAPGQSQAASVTTDFPFGTDRTSVPVTAYDGDPSHFGEVAFFNSFNTSSTFKPSLGTLTSVNIFVSARYTFTSPFSINPLPLTISHNFGEPFFLNAGPTTFNAALTDPVTIPGLGSLFQASFGDSFSLPTITNPFSLSLLTLPQFSQDQVFFNEGGRVVPLTSIAISGDAQITYTYTPVAAVPEPSTWIMLLLGFAGCATIARRSAGIARGVIRR</sequence>
<gene>
    <name evidence="3" type="ORF">HA482_38370</name>
</gene>
<proteinExistence type="predicted"/>
<evidence type="ECO:0000259" key="2">
    <source>
        <dbReference type="Pfam" id="PF07589"/>
    </source>
</evidence>
<name>A0ABR7UKC4_9BRAD</name>
<dbReference type="EMBL" id="JAATTO010000092">
    <property type="protein sequence ID" value="MBC9984060.1"/>
    <property type="molecule type" value="Genomic_DNA"/>
</dbReference>
<organism evidence="3 4">
    <name type="scientific">Bradyrhizobium campsiandrae</name>
    <dbReference type="NCBI Taxonomy" id="1729892"/>
    <lineage>
        <taxon>Bacteria</taxon>
        <taxon>Pseudomonadati</taxon>
        <taxon>Pseudomonadota</taxon>
        <taxon>Alphaproteobacteria</taxon>
        <taxon>Hyphomicrobiales</taxon>
        <taxon>Nitrobacteraceae</taxon>
        <taxon>Bradyrhizobium</taxon>
    </lineage>
</organism>
<comment type="caution">
    <text evidence="3">The sequence shown here is derived from an EMBL/GenBank/DDBJ whole genome shotgun (WGS) entry which is preliminary data.</text>
</comment>
<keyword evidence="4" id="KW-1185">Reference proteome</keyword>
<feature type="signal peptide" evidence="1">
    <location>
        <begin position="1"/>
        <end position="23"/>
    </location>
</feature>
<dbReference type="Pfam" id="PF07589">
    <property type="entry name" value="PEP-CTERM"/>
    <property type="match status" value="1"/>
</dbReference>
<feature type="domain" description="Ice-binding protein C-terminal" evidence="2">
    <location>
        <begin position="196"/>
        <end position="219"/>
    </location>
</feature>
<dbReference type="RefSeq" id="WP_188101831.1">
    <property type="nucleotide sequence ID" value="NZ_JAANIH010000023.1"/>
</dbReference>
<reference evidence="3 4" key="1">
    <citation type="journal article" date="2020" name="Arch. Microbiol.">
        <title>Bradyrhizobium campsiandrae sp. nov., a nitrogen-fixing bacterial strain isolated from a native leguminous tree from the Amazon adapted to flooded conditions.</title>
        <authorList>
            <person name="Cabral Michel D."/>
            <person name="Martins da Costa E."/>
            <person name="Azarias Guimaraes A."/>
            <person name="Soares de Carvalho T."/>
            <person name="Santos de Castro Caputo P."/>
            <person name="Willems A."/>
            <person name="de Souza Moreira F.M."/>
        </authorList>
    </citation>
    <scope>NUCLEOTIDE SEQUENCE [LARGE SCALE GENOMIC DNA]</scope>
    <source>
        <strain evidence="4">INPA 384B</strain>
    </source>
</reference>
<accession>A0ABR7UKC4</accession>
<evidence type="ECO:0000313" key="3">
    <source>
        <dbReference type="EMBL" id="MBC9984060.1"/>
    </source>
</evidence>
<dbReference type="InterPro" id="IPR013424">
    <property type="entry name" value="Ice-binding_C"/>
</dbReference>